<dbReference type="RefSeq" id="WP_095557464.1">
    <property type="nucleotide sequence ID" value="NZ_NSJD01000019.1"/>
</dbReference>
<feature type="region of interest" description="Disordered" evidence="1">
    <location>
        <begin position="1"/>
        <end position="27"/>
    </location>
</feature>
<sequence>MPAPLVSPSRPTARPKRQRTRSWLNGGASHVRYDHRQRPALLDVRCPRCGQRALAAPPAALLDAMPHAMPDARIAADGNALWDQPFDLRCTACLYRAQGVPYGQLPPLFHQISVGGRTLWAWNSGHLDMIAQALQGQDVRRHPYGFFATYIQRGWMQWRKKFIHAISQHQRKHST</sequence>
<organism evidence="2 3">
    <name type="scientific">Vandammella animalimorsus</name>
    <dbReference type="NCBI Taxonomy" id="2029117"/>
    <lineage>
        <taxon>Bacteria</taxon>
        <taxon>Pseudomonadati</taxon>
        <taxon>Pseudomonadota</taxon>
        <taxon>Betaproteobacteria</taxon>
        <taxon>Burkholderiales</taxon>
        <taxon>Comamonadaceae</taxon>
        <taxon>Vandammella</taxon>
    </lineage>
</organism>
<dbReference type="Proteomes" id="UP000218644">
    <property type="component" value="Unassembled WGS sequence"/>
</dbReference>
<reference evidence="2 3" key="1">
    <citation type="submission" date="2017-08" db="EMBL/GenBank/DDBJ databases">
        <title>WGS of Clinical strains of the CDC Group NO-1 linked to zoonotic infections in humans.</title>
        <authorList>
            <person name="Bernier A.-M."/>
            <person name="Bernard K."/>
        </authorList>
    </citation>
    <scope>NUCLEOTIDE SEQUENCE [LARGE SCALE GENOMIC DNA]</scope>
    <source>
        <strain evidence="2 3">NML79-0751</strain>
    </source>
</reference>
<gene>
    <name evidence="2" type="ORF">CK623_10830</name>
</gene>
<evidence type="ECO:0000256" key="1">
    <source>
        <dbReference type="SAM" id="MobiDB-lite"/>
    </source>
</evidence>
<name>A0A2A2ANQ2_9BURK</name>
<evidence type="ECO:0000313" key="2">
    <source>
        <dbReference type="EMBL" id="PAT39342.1"/>
    </source>
</evidence>
<protein>
    <submittedName>
        <fullName evidence="2">Uncharacterized protein</fullName>
    </submittedName>
</protein>
<dbReference type="AlphaFoldDB" id="A0A2A2ANQ2"/>
<accession>A0A2A2ANQ2</accession>
<proteinExistence type="predicted"/>
<comment type="caution">
    <text evidence="2">The sequence shown here is derived from an EMBL/GenBank/DDBJ whole genome shotgun (WGS) entry which is preliminary data.</text>
</comment>
<dbReference type="EMBL" id="NSJD01000019">
    <property type="protein sequence ID" value="PAT39342.1"/>
    <property type="molecule type" value="Genomic_DNA"/>
</dbReference>
<evidence type="ECO:0000313" key="3">
    <source>
        <dbReference type="Proteomes" id="UP000218644"/>
    </source>
</evidence>